<dbReference type="Pfam" id="PF04170">
    <property type="entry name" value="NlpE"/>
    <property type="match status" value="1"/>
</dbReference>
<dbReference type="InterPro" id="IPR007298">
    <property type="entry name" value="Cu-R_lipoprotein_NlpE"/>
</dbReference>
<name>A0A7K1Y9Y7_9SPHI</name>
<protein>
    <recommendedName>
        <fullName evidence="3">Copper resistance protein NlpE</fullName>
    </recommendedName>
</protein>
<evidence type="ECO:0008006" key="3">
    <source>
        <dbReference type="Google" id="ProtNLM"/>
    </source>
</evidence>
<dbReference type="AlphaFoldDB" id="A0A7K1Y9Y7"/>
<comment type="caution">
    <text evidence="1">The sequence shown here is derived from an EMBL/GenBank/DDBJ whole genome shotgun (WGS) entry which is preliminary data.</text>
</comment>
<evidence type="ECO:0000313" key="1">
    <source>
        <dbReference type="EMBL" id="MXV51395.1"/>
    </source>
</evidence>
<keyword evidence="2" id="KW-1185">Reference proteome</keyword>
<dbReference type="RefSeq" id="WP_160844566.1">
    <property type="nucleotide sequence ID" value="NZ_WVHT01000004.1"/>
</dbReference>
<dbReference type="Gene3D" id="2.40.128.640">
    <property type="match status" value="1"/>
</dbReference>
<gene>
    <name evidence="1" type="ORF">GS399_10475</name>
</gene>
<accession>A0A7K1Y9Y7</accession>
<evidence type="ECO:0000313" key="2">
    <source>
        <dbReference type="Proteomes" id="UP000466586"/>
    </source>
</evidence>
<dbReference type="EMBL" id="WVHT01000004">
    <property type="protein sequence ID" value="MXV51395.1"/>
    <property type="molecule type" value="Genomic_DNA"/>
</dbReference>
<organism evidence="1 2">
    <name type="scientific">Hufsiella arboris</name>
    <dbReference type="NCBI Taxonomy" id="2695275"/>
    <lineage>
        <taxon>Bacteria</taxon>
        <taxon>Pseudomonadati</taxon>
        <taxon>Bacteroidota</taxon>
        <taxon>Sphingobacteriia</taxon>
        <taxon>Sphingobacteriales</taxon>
        <taxon>Sphingobacteriaceae</taxon>
        <taxon>Hufsiella</taxon>
    </lineage>
</organism>
<dbReference type="Proteomes" id="UP000466586">
    <property type="component" value="Unassembled WGS sequence"/>
</dbReference>
<proteinExistence type="predicted"/>
<dbReference type="PROSITE" id="PS51257">
    <property type="entry name" value="PROKAR_LIPOPROTEIN"/>
    <property type="match status" value="1"/>
</dbReference>
<sequence>MKISHVLFLFAALVIASCGKKKVQLKANPEKYALTHPDSVNKKVIESYSGTIPCADCEGIKTTLNFYADNTFLMEDIYLGKNSTPFRSTGHYNIERGYGKDNNASLFVLNDSIPEKKKFYVRYSAKPNRLFMLDRDAKPIQSKMEFVLKRLE</sequence>
<reference evidence="1 2" key="1">
    <citation type="submission" date="2019-11" db="EMBL/GenBank/DDBJ databases">
        <title>Pedobacter sp. HMF7647 Genome sequencing and assembly.</title>
        <authorList>
            <person name="Kang H."/>
            <person name="Kim H."/>
            <person name="Joh K."/>
        </authorList>
    </citation>
    <scope>NUCLEOTIDE SEQUENCE [LARGE SCALE GENOMIC DNA]</scope>
    <source>
        <strain evidence="1 2">HMF7647</strain>
    </source>
</reference>